<dbReference type="Gene3D" id="3.10.450.50">
    <property type="match status" value="2"/>
</dbReference>
<protein>
    <submittedName>
        <fullName evidence="3">Ras GTPase-activating protein-binding protein</fullName>
    </submittedName>
</protein>
<dbReference type="Proteomes" id="UP000188268">
    <property type="component" value="Unassembled WGS sequence"/>
</dbReference>
<dbReference type="OrthoDB" id="339151at2759"/>
<dbReference type="PANTHER" id="PTHR10693">
    <property type="entry name" value="RAS GTPASE-ACTIVATING PROTEIN-BINDING PROTEIN"/>
    <property type="match status" value="1"/>
</dbReference>
<proteinExistence type="predicted"/>
<dbReference type="GO" id="GO:0003729">
    <property type="term" value="F:mRNA binding"/>
    <property type="evidence" value="ECO:0007669"/>
    <property type="project" value="TreeGrafter"/>
</dbReference>
<gene>
    <name evidence="3" type="ORF">CCACVL1_10759</name>
</gene>
<dbReference type="InterPro" id="IPR018222">
    <property type="entry name" value="Nuclear_transport_factor_2_euk"/>
</dbReference>
<sequence length="157" mass="17878">MATSEQIVEDAAKSFVHSYYSNLIKSPENVHSFYKDKQQAVTSAAIFTRVHKFSYSVDANLTIGLGVHVLVMGNMVMEDNSSRNFSQFFVLAPLNKPRSYLIQNDVVRFHDEKPDLPKETIVAVQPSLQEVDKSNFDDDFPIIDNLLRRVVKKQGNR</sequence>
<dbReference type="Gramene" id="OMO84579">
    <property type="protein sequence ID" value="OMO84579"/>
    <property type="gene ID" value="CCACVL1_10759"/>
</dbReference>
<name>A0A1R3IPR2_COCAP</name>
<dbReference type="STRING" id="210143.A0A1R3IPR2"/>
<comment type="caution">
    <text evidence="3">The sequence shown here is derived from an EMBL/GenBank/DDBJ whole genome shotgun (WGS) entry which is preliminary data.</text>
</comment>
<evidence type="ECO:0000313" key="3">
    <source>
        <dbReference type="EMBL" id="OMO84579.1"/>
    </source>
</evidence>
<dbReference type="InterPro" id="IPR032710">
    <property type="entry name" value="NTF2-like_dom_sf"/>
</dbReference>
<organism evidence="3 4">
    <name type="scientific">Corchorus capsularis</name>
    <name type="common">Jute</name>
    <dbReference type="NCBI Taxonomy" id="210143"/>
    <lineage>
        <taxon>Eukaryota</taxon>
        <taxon>Viridiplantae</taxon>
        <taxon>Streptophyta</taxon>
        <taxon>Embryophyta</taxon>
        <taxon>Tracheophyta</taxon>
        <taxon>Spermatophyta</taxon>
        <taxon>Magnoliopsida</taxon>
        <taxon>eudicotyledons</taxon>
        <taxon>Gunneridae</taxon>
        <taxon>Pentapetalae</taxon>
        <taxon>rosids</taxon>
        <taxon>malvids</taxon>
        <taxon>Malvales</taxon>
        <taxon>Malvaceae</taxon>
        <taxon>Grewioideae</taxon>
        <taxon>Apeibeae</taxon>
        <taxon>Corchorus</taxon>
    </lineage>
</organism>
<dbReference type="EMBL" id="AWWV01009716">
    <property type="protein sequence ID" value="OMO84579.1"/>
    <property type="molecule type" value="Genomic_DNA"/>
</dbReference>
<reference evidence="3 4" key="1">
    <citation type="submission" date="2013-09" db="EMBL/GenBank/DDBJ databases">
        <title>Corchorus capsularis genome sequencing.</title>
        <authorList>
            <person name="Alam M."/>
            <person name="Haque M.S."/>
            <person name="Islam M.S."/>
            <person name="Emdad E.M."/>
            <person name="Islam M.M."/>
            <person name="Ahmed B."/>
            <person name="Halim A."/>
            <person name="Hossen Q.M.M."/>
            <person name="Hossain M.Z."/>
            <person name="Ahmed R."/>
            <person name="Khan M.M."/>
            <person name="Islam R."/>
            <person name="Rashid M.M."/>
            <person name="Khan S.A."/>
            <person name="Rahman M.S."/>
            <person name="Alam M."/>
        </authorList>
    </citation>
    <scope>NUCLEOTIDE SEQUENCE [LARGE SCALE GENOMIC DNA]</scope>
    <source>
        <strain evidence="4">cv. CVL-1</strain>
        <tissue evidence="3">Whole seedling</tissue>
    </source>
</reference>
<dbReference type="GO" id="GO:1990904">
    <property type="term" value="C:ribonucleoprotein complex"/>
    <property type="evidence" value="ECO:0007669"/>
    <property type="project" value="TreeGrafter"/>
</dbReference>
<feature type="domain" description="NTF2" evidence="2">
    <location>
        <begin position="11"/>
        <end position="109"/>
    </location>
</feature>
<dbReference type="Pfam" id="PF02136">
    <property type="entry name" value="NTF2"/>
    <property type="match status" value="1"/>
</dbReference>
<evidence type="ECO:0000256" key="1">
    <source>
        <dbReference type="ARBA" id="ARBA00022884"/>
    </source>
</evidence>
<keyword evidence="1" id="KW-0694">RNA-binding</keyword>
<evidence type="ECO:0000313" key="4">
    <source>
        <dbReference type="Proteomes" id="UP000188268"/>
    </source>
</evidence>
<dbReference type="InterPro" id="IPR002075">
    <property type="entry name" value="NTF2_dom"/>
</dbReference>
<accession>A0A1R3IPR2</accession>
<keyword evidence="4" id="KW-1185">Reference proteome</keyword>
<evidence type="ECO:0000259" key="2">
    <source>
        <dbReference type="PROSITE" id="PS50177"/>
    </source>
</evidence>
<dbReference type="GO" id="GO:0005829">
    <property type="term" value="C:cytosol"/>
    <property type="evidence" value="ECO:0007669"/>
    <property type="project" value="TreeGrafter"/>
</dbReference>
<dbReference type="PROSITE" id="PS50177">
    <property type="entry name" value="NTF2_DOMAIN"/>
    <property type="match status" value="1"/>
</dbReference>
<dbReference type="InterPro" id="IPR039539">
    <property type="entry name" value="Ras_GTPase_bind_prot"/>
</dbReference>
<dbReference type="PANTHER" id="PTHR10693:SF45">
    <property type="entry name" value="NUCLEAR TRANSPORT FACTOR 2 (NTF2) FAMILY PROTEIN WITH RNA BINDING (RRM-RBD-RNP MOTIFS) DOMAIN-CONTAINING PROTEIN"/>
    <property type="match status" value="1"/>
</dbReference>
<dbReference type="AlphaFoldDB" id="A0A1R3IPR2"/>
<dbReference type="SUPFAM" id="SSF54427">
    <property type="entry name" value="NTF2-like"/>
    <property type="match status" value="1"/>
</dbReference>